<keyword evidence="2" id="KW-0479">Metal-binding</keyword>
<dbReference type="SUPFAM" id="SSF53850">
    <property type="entry name" value="Periplasmic binding protein-like II"/>
    <property type="match status" value="1"/>
</dbReference>
<name>A0ABT8F9M0_9ACTN</name>
<gene>
    <name evidence="5" type="primary">modA</name>
    <name evidence="5" type="ORF">QWY28_00115</name>
</gene>
<dbReference type="InterPro" id="IPR050682">
    <property type="entry name" value="ModA/WtpA"/>
</dbReference>
<dbReference type="NCBIfam" id="TIGR01256">
    <property type="entry name" value="modA"/>
    <property type="match status" value="1"/>
</dbReference>
<dbReference type="PROSITE" id="PS51257">
    <property type="entry name" value="PROKAR_LIPOPROTEIN"/>
    <property type="match status" value="1"/>
</dbReference>
<dbReference type="PIRSF" id="PIRSF004846">
    <property type="entry name" value="ModA"/>
    <property type="match status" value="1"/>
</dbReference>
<protein>
    <submittedName>
        <fullName evidence="5">Molybdate ABC transporter substrate-binding protein</fullName>
    </submittedName>
</protein>
<feature type="chain" id="PRO_5045137679" evidence="4">
    <location>
        <begin position="21"/>
        <end position="263"/>
    </location>
</feature>
<accession>A0ABT8F9M0</accession>
<dbReference type="EMBL" id="JAUHJQ010000001">
    <property type="protein sequence ID" value="MDN4171338.1"/>
    <property type="molecule type" value="Genomic_DNA"/>
</dbReference>
<evidence type="ECO:0000313" key="6">
    <source>
        <dbReference type="Proteomes" id="UP001168620"/>
    </source>
</evidence>
<keyword evidence="3 4" id="KW-0732">Signal</keyword>
<sequence>MRRAAAGLALALTGALTGAAAGCSAGEDDGTRLRVLAAASLSSTFEELAAEFERTHEGVDVQLSFGGSADLVAQVQEGAPADVLATADTATMDRLVTEGLTDGAPEVFATNVLQLAVPAGNPAGVRGLADLDTGSSTGAGSAAEDVDLVVCAPEVPCGAAAVRLAEVAGVRLSPVSEEQSVTDVLGKVTSGEADAGLVYVTDVRAAGDAVEGIAVPEADQVVNEYPVATLADSDEADLAREFVQLVLGATGREVLDTAGFGAP</sequence>
<proteinExistence type="inferred from homology"/>
<evidence type="ECO:0000256" key="2">
    <source>
        <dbReference type="ARBA" id="ARBA00022723"/>
    </source>
</evidence>
<evidence type="ECO:0000256" key="4">
    <source>
        <dbReference type="SAM" id="SignalP"/>
    </source>
</evidence>
<reference evidence="5" key="1">
    <citation type="submission" date="2023-06" db="EMBL/GenBank/DDBJ databases">
        <title>Draft genome sequence of Nocardioides sp. SOB77.</title>
        <authorList>
            <person name="Zhang G."/>
        </authorList>
    </citation>
    <scope>NUCLEOTIDE SEQUENCE</scope>
    <source>
        <strain evidence="5">SOB77</strain>
    </source>
</reference>
<dbReference type="Proteomes" id="UP001168620">
    <property type="component" value="Unassembled WGS sequence"/>
</dbReference>
<evidence type="ECO:0000256" key="1">
    <source>
        <dbReference type="ARBA" id="ARBA00009175"/>
    </source>
</evidence>
<dbReference type="PANTHER" id="PTHR30632:SF0">
    <property type="entry name" value="SULFATE-BINDING PROTEIN"/>
    <property type="match status" value="1"/>
</dbReference>
<dbReference type="Gene3D" id="3.40.190.10">
    <property type="entry name" value="Periplasmic binding protein-like II"/>
    <property type="match status" value="2"/>
</dbReference>
<evidence type="ECO:0000256" key="3">
    <source>
        <dbReference type="ARBA" id="ARBA00022729"/>
    </source>
</evidence>
<dbReference type="Pfam" id="PF13531">
    <property type="entry name" value="SBP_bac_11"/>
    <property type="match status" value="1"/>
</dbReference>
<keyword evidence="6" id="KW-1185">Reference proteome</keyword>
<organism evidence="5 6">
    <name type="scientific">Nocardioides oceani</name>
    <dbReference type="NCBI Taxonomy" id="3058369"/>
    <lineage>
        <taxon>Bacteria</taxon>
        <taxon>Bacillati</taxon>
        <taxon>Actinomycetota</taxon>
        <taxon>Actinomycetes</taxon>
        <taxon>Propionibacteriales</taxon>
        <taxon>Nocardioidaceae</taxon>
        <taxon>Nocardioides</taxon>
    </lineage>
</organism>
<comment type="similarity">
    <text evidence="1">Belongs to the bacterial solute-binding protein ModA family.</text>
</comment>
<dbReference type="RefSeq" id="WP_300950268.1">
    <property type="nucleotide sequence ID" value="NZ_JAUHJQ010000001.1"/>
</dbReference>
<feature type="signal peptide" evidence="4">
    <location>
        <begin position="1"/>
        <end position="20"/>
    </location>
</feature>
<dbReference type="PANTHER" id="PTHR30632">
    <property type="entry name" value="MOLYBDATE-BINDING PERIPLASMIC PROTEIN"/>
    <property type="match status" value="1"/>
</dbReference>
<evidence type="ECO:0000313" key="5">
    <source>
        <dbReference type="EMBL" id="MDN4171338.1"/>
    </source>
</evidence>
<dbReference type="InterPro" id="IPR005950">
    <property type="entry name" value="ModA"/>
</dbReference>
<comment type="caution">
    <text evidence="5">The sequence shown here is derived from an EMBL/GenBank/DDBJ whole genome shotgun (WGS) entry which is preliminary data.</text>
</comment>